<protein>
    <recommendedName>
        <fullName evidence="3">Mce-associated membrane protein</fullName>
    </recommendedName>
</protein>
<dbReference type="RefSeq" id="WP_130288469.1">
    <property type="nucleotide sequence ID" value="NZ_SHKL01000001.1"/>
</dbReference>
<gene>
    <name evidence="1" type="ORF">EV383_0578</name>
</gene>
<dbReference type="OrthoDB" id="3579764at2"/>
<comment type="caution">
    <text evidence="1">The sequence shown here is derived from an EMBL/GenBank/DDBJ whole genome shotgun (WGS) entry which is preliminary data.</text>
</comment>
<dbReference type="Proteomes" id="UP000291591">
    <property type="component" value="Unassembled WGS sequence"/>
</dbReference>
<name>A0A4V6ME91_PSEST</name>
<reference evidence="1 2" key="1">
    <citation type="submission" date="2019-02" db="EMBL/GenBank/DDBJ databases">
        <title>Sequencing the genomes of 1000 actinobacteria strains.</title>
        <authorList>
            <person name="Klenk H.-P."/>
        </authorList>
    </citation>
    <scope>NUCLEOTIDE SEQUENCE [LARGE SCALE GENOMIC DNA]</scope>
    <source>
        <strain evidence="1 2">DSM 45779</strain>
    </source>
</reference>
<evidence type="ECO:0008006" key="3">
    <source>
        <dbReference type="Google" id="ProtNLM"/>
    </source>
</evidence>
<dbReference type="EMBL" id="SHKL01000001">
    <property type="protein sequence ID" value="RZT83760.1"/>
    <property type="molecule type" value="Genomic_DNA"/>
</dbReference>
<dbReference type="AlphaFoldDB" id="A0A4V6ME91"/>
<evidence type="ECO:0000313" key="2">
    <source>
        <dbReference type="Proteomes" id="UP000291591"/>
    </source>
</evidence>
<organism evidence="1 2">
    <name type="scientific">Pseudonocardia sediminis</name>
    <dbReference type="NCBI Taxonomy" id="1397368"/>
    <lineage>
        <taxon>Bacteria</taxon>
        <taxon>Bacillati</taxon>
        <taxon>Actinomycetota</taxon>
        <taxon>Actinomycetes</taxon>
        <taxon>Pseudonocardiales</taxon>
        <taxon>Pseudonocardiaceae</taxon>
        <taxon>Pseudonocardia</taxon>
    </lineage>
</organism>
<accession>A0A4V6ME91</accession>
<evidence type="ECO:0000313" key="1">
    <source>
        <dbReference type="EMBL" id="RZT83760.1"/>
    </source>
</evidence>
<sequence length="197" mass="19990">MTRPVHRHLSVLVSLVLVLAAVGGTMWLLGGADPPDTVLSSEDRAALGGPDVDRGDEPAAVGYAVPSEPDAVARAYLVAAYGAAPGDAGRTRRDAVRYAEPGSPPAVVGVPVLDAPAPGARRVAVVEGLTPSAAAPDGTRRAYLASVATSTGAPGESVRTARLRTQIVVHRQPDGRWLVVAETPDTADTPALPAGDG</sequence>
<keyword evidence="2" id="KW-1185">Reference proteome</keyword>
<proteinExistence type="predicted"/>